<dbReference type="PANTHER" id="PTHR11203">
    <property type="entry name" value="CLEAVAGE AND POLYADENYLATION SPECIFICITY FACTOR FAMILY MEMBER"/>
    <property type="match status" value="1"/>
</dbReference>
<dbReference type="Pfam" id="PF10996">
    <property type="entry name" value="Beta-Casp"/>
    <property type="match status" value="1"/>
</dbReference>
<reference evidence="4 5" key="1">
    <citation type="submission" date="2017-02" db="EMBL/GenBank/DDBJ databases">
        <authorList>
            <person name="Peterson S.W."/>
        </authorList>
    </citation>
    <scope>NUCLEOTIDE SEQUENCE [LARGE SCALE GENOMIC DNA]</scope>
    <source>
        <strain evidence="4 5">M1</strain>
    </source>
</reference>
<evidence type="ECO:0000313" key="5">
    <source>
        <dbReference type="Proteomes" id="UP000190285"/>
    </source>
</evidence>
<evidence type="ECO:0000256" key="1">
    <source>
        <dbReference type="ARBA" id="ARBA00022801"/>
    </source>
</evidence>
<dbReference type="Pfam" id="PF00753">
    <property type="entry name" value="Lactamase_B"/>
    <property type="match status" value="1"/>
</dbReference>
<dbReference type="InterPro" id="IPR036866">
    <property type="entry name" value="RibonucZ/Hydroxyglut_hydro"/>
</dbReference>
<dbReference type="InterPro" id="IPR001279">
    <property type="entry name" value="Metallo-B-lactamas"/>
</dbReference>
<evidence type="ECO:0000259" key="3">
    <source>
        <dbReference type="SMART" id="SM01027"/>
    </source>
</evidence>
<name>A0A1T5JD63_9FIRM</name>
<dbReference type="GO" id="GO:0004527">
    <property type="term" value="F:exonuclease activity"/>
    <property type="evidence" value="ECO:0007669"/>
    <property type="project" value="UniProtKB-KW"/>
</dbReference>
<dbReference type="SUPFAM" id="SSF56281">
    <property type="entry name" value="Metallo-hydrolase/oxidoreductase"/>
    <property type="match status" value="1"/>
</dbReference>
<dbReference type="Pfam" id="PF07521">
    <property type="entry name" value="RMMBL"/>
    <property type="match status" value="1"/>
</dbReference>
<feature type="domain" description="Metallo-beta-lactamase" evidence="2">
    <location>
        <begin position="13"/>
        <end position="233"/>
    </location>
</feature>
<evidence type="ECO:0000259" key="2">
    <source>
        <dbReference type="SMART" id="SM00849"/>
    </source>
</evidence>
<dbReference type="AlphaFoldDB" id="A0A1T5JD63"/>
<organism evidence="4 5">
    <name type="scientific">Maledivibacter halophilus</name>
    <dbReference type="NCBI Taxonomy" id="36842"/>
    <lineage>
        <taxon>Bacteria</taxon>
        <taxon>Bacillati</taxon>
        <taxon>Bacillota</taxon>
        <taxon>Clostridia</taxon>
        <taxon>Peptostreptococcales</taxon>
        <taxon>Caminicellaceae</taxon>
        <taxon>Maledivibacter</taxon>
    </lineage>
</organism>
<accession>A0A1T5JD63</accession>
<dbReference type="InterPro" id="IPR011108">
    <property type="entry name" value="RMMBL"/>
</dbReference>
<dbReference type="SMART" id="SM01027">
    <property type="entry name" value="Beta-Casp"/>
    <property type="match status" value="1"/>
</dbReference>
<evidence type="ECO:0000313" key="4">
    <source>
        <dbReference type="EMBL" id="SKC49339.1"/>
    </source>
</evidence>
<dbReference type="EMBL" id="FUZT01000002">
    <property type="protein sequence ID" value="SKC49339.1"/>
    <property type="molecule type" value="Genomic_DNA"/>
</dbReference>
<dbReference type="Proteomes" id="UP000190285">
    <property type="component" value="Unassembled WGS sequence"/>
</dbReference>
<keyword evidence="4" id="KW-0540">Nuclease</keyword>
<feature type="domain" description="Beta-Casp" evidence="3">
    <location>
        <begin position="238"/>
        <end position="362"/>
    </location>
</feature>
<dbReference type="CDD" id="cd16295">
    <property type="entry name" value="TTHA0252-CPSF-like_MBL-fold"/>
    <property type="match status" value="1"/>
</dbReference>
<dbReference type="PANTHER" id="PTHR11203:SF37">
    <property type="entry name" value="INTEGRATOR COMPLEX SUBUNIT 11"/>
    <property type="match status" value="1"/>
</dbReference>
<gene>
    <name evidence="4" type="ORF">SAMN02194393_01108</name>
</gene>
<dbReference type="GO" id="GO:0004521">
    <property type="term" value="F:RNA endonuclease activity"/>
    <property type="evidence" value="ECO:0007669"/>
    <property type="project" value="TreeGrafter"/>
</dbReference>
<sequence>MKINFCGGAREVGASCYLINIDNKNILLDCGIRMKGGKDSLPDFRQIQELGGIDAVVISHAHLDHTGSLPIISREYPNALIYMTHATKDLIRVLLYDSLKIMNNNEGEIPIYAETHVKNMLKKIVCYSPQYPIQIFKDKNIKVTLYNAGHIAGAVSIYIQGDEGTLLYTGDISAVDQQTVTAASLPKLRPDTMIMESTYGDKLHSNRQIEEDRLIEKVKEVIERGGKILIPAFALGRAQEIILILKKAINKNQLPKFNIYIDGMIKDINRVYKLNPNYLKRNLAKKIFRDNEIFYDENIIAVEKKDMREEIVNSKDGLCVISSSGMLKGGPSSWYAEKFASDEKNFIAITGYQDEEAPGREILDLIESEDEERKIHFDDRSILLKCGIGKYGLSAHGDKSELIGIVHRVMPRKIFLVHGEESIIEGLAMEINGEIRAQVFVPSNGEEYDIIFKNPRKQLGRRKEIESLMRKEELTEDNIEILWKYLYENKGSNIGWLIEEIIYIWSGKEDFSKENILKFRQVLNESKYFEPNSRKLFLYHPIPEEKIVKDDGLMEMNEMLDMVDNIFPDEAGLYKRGARIEESIVILNFNFPKRAREKYQKEIKEVQDKTGWQVEINKDCNQGAAEELLYSLLPPNINMDKFSYHRDKGYFNINLDGKIDNIDDLQREFKEITGLELMVGEEKIPSKDIDIKKVDKENMMEQNKTFEIIDEEFKDKDHRIYKKSKKEAKGIPYIELSFISPPIGEKYRKVLKDLEEKTGWNIIIANNPNQNEIIKIVKNICRQKEIKPKKNPSIHVKEELVRLKLSDDISKEFKEEVGKEFKYTTGFDLEFIV</sequence>
<keyword evidence="5" id="KW-1185">Reference proteome</keyword>
<dbReference type="Gene3D" id="3.60.15.10">
    <property type="entry name" value="Ribonuclease Z/Hydroxyacylglutathione hydrolase-like"/>
    <property type="match status" value="1"/>
</dbReference>
<dbReference type="STRING" id="36842.SAMN02194393_01108"/>
<dbReference type="InterPro" id="IPR050698">
    <property type="entry name" value="MBL"/>
</dbReference>
<keyword evidence="4" id="KW-0269">Exonuclease</keyword>
<dbReference type="InterPro" id="IPR022712">
    <property type="entry name" value="Beta_Casp"/>
</dbReference>
<protein>
    <submittedName>
        <fullName evidence="4">RNA processing exonuclease, beta-lactamase fold, Cft2 family</fullName>
    </submittedName>
</protein>
<dbReference type="OrthoDB" id="9803916at2"/>
<dbReference type="RefSeq" id="WP_079489939.1">
    <property type="nucleotide sequence ID" value="NZ_FUZT01000002.1"/>
</dbReference>
<dbReference type="SMART" id="SM00849">
    <property type="entry name" value="Lactamase_B"/>
    <property type="match status" value="1"/>
</dbReference>
<keyword evidence="1" id="KW-0378">Hydrolase</keyword>
<dbReference type="Gene3D" id="3.40.50.10890">
    <property type="match status" value="1"/>
</dbReference>
<proteinExistence type="predicted"/>